<dbReference type="EMBL" id="CAJNNW010035255">
    <property type="protein sequence ID" value="CAE8726638.1"/>
    <property type="molecule type" value="Genomic_DNA"/>
</dbReference>
<protein>
    <submittedName>
        <fullName evidence="2">Uncharacterized protein</fullName>
    </submittedName>
</protein>
<reference evidence="2" key="1">
    <citation type="submission" date="2021-02" db="EMBL/GenBank/DDBJ databases">
        <authorList>
            <person name="Dougan E. K."/>
            <person name="Rhodes N."/>
            <person name="Thang M."/>
            <person name="Chan C."/>
        </authorList>
    </citation>
    <scope>NUCLEOTIDE SEQUENCE</scope>
</reference>
<feature type="signal peptide" evidence="1">
    <location>
        <begin position="1"/>
        <end position="17"/>
    </location>
</feature>
<feature type="chain" id="PRO_5032772080" evidence="1">
    <location>
        <begin position="18"/>
        <end position="178"/>
    </location>
</feature>
<name>A0A813LG67_POLGL</name>
<gene>
    <name evidence="2" type="ORF">PGLA2088_LOCUS44554</name>
</gene>
<accession>A0A813LG67</accession>
<evidence type="ECO:0000313" key="3">
    <source>
        <dbReference type="Proteomes" id="UP000626109"/>
    </source>
</evidence>
<evidence type="ECO:0000256" key="1">
    <source>
        <dbReference type="SAM" id="SignalP"/>
    </source>
</evidence>
<evidence type="ECO:0000313" key="2">
    <source>
        <dbReference type="EMBL" id="CAE8726638.1"/>
    </source>
</evidence>
<proteinExistence type="predicted"/>
<organism evidence="2 3">
    <name type="scientific">Polarella glacialis</name>
    <name type="common">Dinoflagellate</name>
    <dbReference type="NCBI Taxonomy" id="89957"/>
    <lineage>
        <taxon>Eukaryota</taxon>
        <taxon>Sar</taxon>
        <taxon>Alveolata</taxon>
        <taxon>Dinophyceae</taxon>
        <taxon>Suessiales</taxon>
        <taxon>Suessiaceae</taxon>
        <taxon>Polarella</taxon>
    </lineage>
</organism>
<dbReference type="Proteomes" id="UP000626109">
    <property type="component" value="Unassembled WGS sequence"/>
</dbReference>
<comment type="caution">
    <text evidence="2">The sequence shown here is derived from an EMBL/GenBank/DDBJ whole genome shotgun (WGS) entry which is preliminary data.</text>
</comment>
<keyword evidence="1" id="KW-0732">Signal</keyword>
<dbReference type="AlphaFoldDB" id="A0A813LG67"/>
<sequence length="178" mass="18601">MPIFGVLLQVLVQFSTAYHSEAAAVLLADAVGTQRWAQVNRSLAHKPASQKSGHHVPVTMAHDLASLHALGLPVVSSATGEVDNGLQALGARKSRSYHSVCPTGMQSTASSSTAVDGHLPEANALAVDGIPSSCGCAEQSEDMEHVLSCMSAKARSLGRSLTVDLRAGMLLEMLCRDL</sequence>